<dbReference type="Pfam" id="PF00512">
    <property type="entry name" value="HisKA"/>
    <property type="match status" value="1"/>
</dbReference>
<evidence type="ECO:0000313" key="8">
    <source>
        <dbReference type="EMBL" id="AIY90019.1"/>
    </source>
</evidence>
<dbReference type="InterPro" id="IPR000014">
    <property type="entry name" value="PAS"/>
</dbReference>
<evidence type="ECO:0000259" key="7">
    <source>
        <dbReference type="PROSITE" id="PS50113"/>
    </source>
</evidence>
<evidence type="ECO:0000256" key="2">
    <source>
        <dbReference type="ARBA" id="ARBA00012438"/>
    </source>
</evidence>
<dbReference type="HOGENOM" id="CLU_710971_0_0_2"/>
<dbReference type="STRING" id="565033.GACE_0973"/>
<dbReference type="SMART" id="SM00091">
    <property type="entry name" value="PAS"/>
    <property type="match status" value="2"/>
</dbReference>
<dbReference type="SUPFAM" id="SSF55785">
    <property type="entry name" value="PYP-like sensor domain (PAS domain)"/>
    <property type="match status" value="2"/>
</dbReference>
<dbReference type="InterPro" id="IPR035965">
    <property type="entry name" value="PAS-like_dom_sf"/>
</dbReference>
<dbReference type="InterPro" id="IPR003661">
    <property type="entry name" value="HisK_dim/P_dom"/>
</dbReference>
<dbReference type="InterPro" id="IPR013656">
    <property type="entry name" value="PAS_4"/>
</dbReference>
<dbReference type="NCBIfam" id="TIGR00229">
    <property type="entry name" value="sensory_box"/>
    <property type="match status" value="2"/>
</dbReference>
<dbReference type="Gene3D" id="3.30.450.20">
    <property type="entry name" value="PAS domain"/>
    <property type="match status" value="2"/>
</dbReference>
<protein>
    <recommendedName>
        <fullName evidence="2">histidine kinase</fullName>
        <ecNumber evidence="2">2.7.13.3</ecNumber>
    </recommendedName>
</protein>
<dbReference type="SMART" id="SM00388">
    <property type="entry name" value="HisKA"/>
    <property type="match status" value="1"/>
</dbReference>
<feature type="domain" description="PAC" evidence="7">
    <location>
        <begin position="130"/>
        <end position="180"/>
    </location>
</feature>
<dbReference type="SUPFAM" id="SSF47384">
    <property type="entry name" value="Homodimeric domain of signal transducing histidine kinase"/>
    <property type="match status" value="1"/>
</dbReference>
<reference evidence="8 9" key="1">
    <citation type="journal article" date="2015" name="Appl. Environ. Microbiol.">
        <title>The Geoglobus acetivorans genome: Fe(III) reduction, acetate utilization, autotrophic growth, and degradation of aromatic compounds in a hyperthermophilic archaeon.</title>
        <authorList>
            <person name="Mardanov A.V."/>
            <person name="Slododkina G.B."/>
            <person name="Slobodkin A.I."/>
            <person name="Beletsky A.V."/>
            <person name="Gavrilov S.N."/>
            <person name="Kublanov I.V."/>
            <person name="Bonch-Osmolovskaya E.A."/>
            <person name="Skryabin K.G."/>
            <person name="Ravin N.V."/>
        </authorList>
    </citation>
    <scope>NUCLEOTIDE SEQUENCE [LARGE SCALE GENOMIC DNA]</scope>
    <source>
        <strain evidence="8 9">SBH6</strain>
    </source>
</reference>
<accession>A0A0A7GDA5</accession>
<dbReference type="KEGG" id="gac:GACE_0973"/>
<dbReference type="Proteomes" id="UP000030624">
    <property type="component" value="Chromosome"/>
</dbReference>
<evidence type="ECO:0000256" key="3">
    <source>
        <dbReference type="ARBA" id="ARBA00022553"/>
    </source>
</evidence>
<evidence type="ECO:0000313" key="9">
    <source>
        <dbReference type="Proteomes" id="UP000030624"/>
    </source>
</evidence>
<dbReference type="eggNOG" id="arCOG02367">
    <property type="taxonomic scope" value="Archaea"/>
</dbReference>
<dbReference type="AlphaFoldDB" id="A0A0A7GDA5"/>
<name>A0A0A7GDA5_GEOAI</name>
<keyword evidence="4" id="KW-0808">Transferase</keyword>
<dbReference type="EC" id="2.7.13.3" evidence="2"/>
<dbReference type="PROSITE" id="PS50113">
    <property type="entry name" value="PAC"/>
    <property type="match status" value="1"/>
</dbReference>
<dbReference type="Gene3D" id="1.10.287.130">
    <property type="match status" value="1"/>
</dbReference>
<dbReference type="CDD" id="cd00130">
    <property type="entry name" value="PAS"/>
    <property type="match status" value="1"/>
</dbReference>
<comment type="catalytic activity">
    <reaction evidence="1">
        <text>ATP + protein L-histidine = ADP + protein N-phospho-L-histidine.</text>
        <dbReference type="EC" id="2.7.13.3"/>
    </reaction>
</comment>
<keyword evidence="3" id="KW-0597">Phosphoprotein</keyword>
<dbReference type="PROSITE" id="PS50112">
    <property type="entry name" value="PAS"/>
    <property type="match status" value="1"/>
</dbReference>
<proteinExistence type="predicted"/>
<dbReference type="EMBL" id="CP009552">
    <property type="protein sequence ID" value="AIY90019.1"/>
    <property type="molecule type" value="Genomic_DNA"/>
</dbReference>
<evidence type="ECO:0000256" key="5">
    <source>
        <dbReference type="ARBA" id="ARBA00022777"/>
    </source>
</evidence>
<organism evidence="8 9">
    <name type="scientific">Geoglobus acetivorans</name>
    <dbReference type="NCBI Taxonomy" id="565033"/>
    <lineage>
        <taxon>Archaea</taxon>
        <taxon>Methanobacteriati</taxon>
        <taxon>Methanobacteriota</taxon>
        <taxon>Archaeoglobi</taxon>
        <taxon>Archaeoglobales</taxon>
        <taxon>Archaeoglobaceae</taxon>
        <taxon>Geoglobus</taxon>
    </lineage>
</organism>
<dbReference type="GO" id="GO:0000155">
    <property type="term" value="F:phosphorelay sensor kinase activity"/>
    <property type="evidence" value="ECO:0007669"/>
    <property type="project" value="InterPro"/>
</dbReference>
<evidence type="ECO:0000256" key="1">
    <source>
        <dbReference type="ARBA" id="ARBA00000085"/>
    </source>
</evidence>
<evidence type="ECO:0000256" key="4">
    <source>
        <dbReference type="ARBA" id="ARBA00022679"/>
    </source>
</evidence>
<dbReference type="CDD" id="cd00082">
    <property type="entry name" value="HisKA"/>
    <property type="match status" value="1"/>
</dbReference>
<dbReference type="InterPro" id="IPR036097">
    <property type="entry name" value="HisK_dim/P_sf"/>
</dbReference>
<dbReference type="InterPro" id="IPR000700">
    <property type="entry name" value="PAS-assoc_C"/>
</dbReference>
<dbReference type="InterPro" id="IPR052162">
    <property type="entry name" value="Sensor_kinase/Photoreceptor"/>
</dbReference>
<evidence type="ECO:0000259" key="6">
    <source>
        <dbReference type="PROSITE" id="PS50112"/>
    </source>
</evidence>
<feature type="domain" description="PAS" evidence="6">
    <location>
        <begin position="181"/>
        <end position="220"/>
    </location>
</feature>
<dbReference type="PANTHER" id="PTHR43304:SF1">
    <property type="entry name" value="PAC DOMAIN-CONTAINING PROTEIN"/>
    <property type="match status" value="1"/>
</dbReference>
<dbReference type="PANTHER" id="PTHR43304">
    <property type="entry name" value="PHYTOCHROME-LIKE PROTEIN CPH1"/>
    <property type="match status" value="1"/>
</dbReference>
<dbReference type="Pfam" id="PF08448">
    <property type="entry name" value="PAS_4"/>
    <property type="match status" value="1"/>
</dbReference>
<sequence length="458" mass="52067">MVIRNPDDIRDCDIAVIPAGDFDETLLKEAKMHSKFVVVLGNRIDPADPNTADRIAEILSDFELFELIVNQSPDPIIIYNNDQILYANPKAKEFLDSKDLKNTIMDRIHPDYRAFIENGIKKVLRGEEVDSVEVPLIMPDGGELWVEANPSLVNFRGKPAILLIFRDITERKKKDEKLRESEEKFRKVFENSPDLIAILNKDGVFIEVNPSMIKSLGTNPVGKSVHDVLPRDVAERRMQMVRKVIEENTVVSFKDSRDGKYFFNQVIPVEMGGERLCLVISVDITEYLRLGKLLRTIIRVHEAIARAKNREELMKRVEEILADYSAKIRNEPEGTYFGINYGERNYGYLCMENVGDAEKELLQSLAEDLAFAIKAIEDANAKNVLSTHISGNISVLAHLVDKIRNPLTAIRGYAETLIDDDQTREKILRAVDRIVDIIGELDDAWGESEKVLYEPVEV</sequence>
<dbReference type="Pfam" id="PF13426">
    <property type="entry name" value="PAS_9"/>
    <property type="match status" value="1"/>
</dbReference>
<gene>
    <name evidence="8" type="ORF">GACE_0973</name>
</gene>
<keyword evidence="5 8" id="KW-0418">Kinase</keyword>